<dbReference type="GO" id="GO:0055088">
    <property type="term" value="P:lipid homeostasis"/>
    <property type="evidence" value="ECO:0007669"/>
    <property type="project" value="TreeGrafter"/>
</dbReference>
<dbReference type="Proteomes" id="UP000465306">
    <property type="component" value="Unassembled WGS sequence"/>
</dbReference>
<evidence type="ECO:0000313" key="3">
    <source>
        <dbReference type="EMBL" id="QPI39982.1"/>
    </source>
</evidence>
<dbReference type="Gene3D" id="3.40.50.1820">
    <property type="entry name" value="alpha/beta hydrolase"/>
    <property type="match status" value="1"/>
</dbReference>
<accession>A0AAX1JHK0</accession>
<reference evidence="2 4" key="1">
    <citation type="journal article" date="2019" name="Emerg. Microbes Infect.">
        <title>Comprehensive subspecies identification of 175 nontuberculous mycobacteria species based on 7547 genomic profiles.</title>
        <authorList>
            <person name="Matsumoto Y."/>
            <person name="Kinjo T."/>
            <person name="Motooka D."/>
            <person name="Nabeya D."/>
            <person name="Jung N."/>
            <person name="Uechi K."/>
            <person name="Horii T."/>
            <person name="Iida T."/>
            <person name="Fujita J."/>
            <person name="Nakamura S."/>
        </authorList>
    </citation>
    <scope>NUCLEOTIDE SEQUENCE [LARGE SCALE GENOMIC DNA]</scope>
    <source>
        <strain evidence="2 4">JCM 13573</strain>
    </source>
</reference>
<sequence length="262" mass="29170">MLEMFEKGQTSELHRYPLLFVHGAWHGGWCWNEHFLDFFANRGFRAIALSLRGHGWSPIERSLHTSSISDFLTDLASVVQNLPETPVLVGHSMGGFLVQKYLETHHLPAAILIASTPPRGQLHSLLRSMRRHPLRCTRFALTGNPAHLYGSTAGARALFFGGQASDSLVEAVTTRLQPESARAIFFDMVATNLVNTRKVSTPVLVLGGQEDRIYATSDVRRTAKAYNTEPVFFPKMGHELMLEPGWATVAHTIASWLGNLRL</sequence>
<keyword evidence="4" id="KW-1185">Reference proteome</keyword>
<dbReference type="PRINTS" id="PR00111">
    <property type="entry name" value="ABHYDROLASE"/>
</dbReference>
<dbReference type="EMBL" id="CP065047">
    <property type="protein sequence ID" value="QPI39982.1"/>
    <property type="molecule type" value="Genomic_DNA"/>
</dbReference>
<evidence type="ECO:0000313" key="5">
    <source>
        <dbReference type="Proteomes" id="UP000663583"/>
    </source>
</evidence>
<dbReference type="PANTHER" id="PTHR42886:SF42">
    <property type="entry name" value="ALPHA_BETA-HYDROLASES SUPERFAMILY PROTEIN"/>
    <property type="match status" value="1"/>
</dbReference>
<dbReference type="GO" id="GO:0052689">
    <property type="term" value="F:carboxylic ester hydrolase activity"/>
    <property type="evidence" value="ECO:0007669"/>
    <property type="project" value="TreeGrafter"/>
</dbReference>
<dbReference type="RefSeq" id="WP_085075745.1">
    <property type="nucleotide sequence ID" value="NZ_BLKU01000003.1"/>
</dbReference>
<evidence type="ECO:0000313" key="2">
    <source>
        <dbReference type="EMBL" id="GFG64659.1"/>
    </source>
</evidence>
<feature type="domain" description="AB hydrolase-1" evidence="1">
    <location>
        <begin position="18"/>
        <end position="244"/>
    </location>
</feature>
<dbReference type="InterPro" id="IPR000073">
    <property type="entry name" value="AB_hydrolase_1"/>
</dbReference>
<dbReference type="Pfam" id="PF12697">
    <property type="entry name" value="Abhydrolase_6"/>
    <property type="match status" value="1"/>
</dbReference>
<dbReference type="PANTHER" id="PTHR42886">
    <property type="entry name" value="RE40534P-RELATED"/>
    <property type="match status" value="1"/>
</dbReference>
<dbReference type="EMBL" id="BLKU01000003">
    <property type="protein sequence ID" value="GFG64659.1"/>
    <property type="molecule type" value="Genomic_DNA"/>
</dbReference>
<name>A0AAX1JHK0_9MYCO</name>
<keyword evidence="3" id="KW-0378">Hydrolase</keyword>
<reference evidence="3" key="3">
    <citation type="submission" date="2020-11" db="EMBL/GenBank/DDBJ databases">
        <title>Intraspecies plasmid and genomic variation of Mycobacterium kubicae revealed by the complete genome sequences of two clinical isolates.</title>
        <authorList>
            <person name="Hendrix J.R."/>
            <person name="Epperson L.E."/>
            <person name="Honda J.R."/>
            <person name="Strong M."/>
        </authorList>
    </citation>
    <scope>NUCLEOTIDE SEQUENCE</scope>
    <source>
        <strain evidence="3">JCM 13573</strain>
    </source>
</reference>
<dbReference type="GO" id="GO:0006654">
    <property type="term" value="P:phosphatidic acid biosynthetic process"/>
    <property type="evidence" value="ECO:0007669"/>
    <property type="project" value="TreeGrafter"/>
</dbReference>
<dbReference type="Proteomes" id="UP000663583">
    <property type="component" value="Chromosome"/>
</dbReference>
<evidence type="ECO:0000313" key="4">
    <source>
        <dbReference type="Proteomes" id="UP000465306"/>
    </source>
</evidence>
<dbReference type="SUPFAM" id="SSF53474">
    <property type="entry name" value="alpha/beta-Hydrolases"/>
    <property type="match status" value="1"/>
</dbReference>
<protein>
    <submittedName>
        <fullName evidence="3">Alpha/beta fold hydrolase</fullName>
    </submittedName>
    <submittedName>
        <fullName evidence="2">Alpha/beta hydrolase</fullName>
    </submittedName>
</protein>
<organism evidence="3 5">
    <name type="scientific">Mycobacterium kubicae</name>
    <dbReference type="NCBI Taxonomy" id="120959"/>
    <lineage>
        <taxon>Bacteria</taxon>
        <taxon>Bacillati</taxon>
        <taxon>Actinomycetota</taxon>
        <taxon>Actinomycetes</taxon>
        <taxon>Mycobacteriales</taxon>
        <taxon>Mycobacteriaceae</taxon>
        <taxon>Mycobacterium</taxon>
        <taxon>Mycobacterium simiae complex</taxon>
    </lineage>
</organism>
<proteinExistence type="predicted"/>
<dbReference type="InterPro" id="IPR029058">
    <property type="entry name" value="AB_hydrolase_fold"/>
</dbReference>
<dbReference type="AlphaFoldDB" id="A0AAX1JHK0"/>
<reference evidence="2" key="2">
    <citation type="submission" date="2020-02" db="EMBL/GenBank/DDBJ databases">
        <authorList>
            <person name="Matsumoto Y."/>
            <person name="Kinjo T."/>
            <person name="Motooka D."/>
            <person name="Nabeya D."/>
            <person name="Jung N."/>
            <person name="Uechi K."/>
            <person name="Horii T."/>
            <person name="Iida T."/>
            <person name="Fujita J."/>
            <person name="Nakamura S."/>
        </authorList>
    </citation>
    <scope>NUCLEOTIDE SEQUENCE</scope>
    <source>
        <strain evidence="2">JCM 13573</strain>
    </source>
</reference>
<evidence type="ECO:0000259" key="1">
    <source>
        <dbReference type="Pfam" id="PF12697"/>
    </source>
</evidence>
<dbReference type="GO" id="GO:0042171">
    <property type="term" value="F:lysophosphatidic acid acyltransferase activity"/>
    <property type="evidence" value="ECO:0007669"/>
    <property type="project" value="TreeGrafter"/>
</dbReference>
<gene>
    <name evidence="2" type="primary">mhpC_2</name>
    <name evidence="3" type="ORF">I2456_11365</name>
    <name evidence="2" type="ORF">MKUB_21490</name>
</gene>
<dbReference type="KEGG" id="mku:I2456_11365"/>